<dbReference type="Proteomes" id="UP000654075">
    <property type="component" value="Unassembled WGS sequence"/>
</dbReference>
<proteinExistence type="predicted"/>
<comment type="caution">
    <text evidence="9">The sequence shown here is derived from an EMBL/GenBank/DDBJ whole genome shotgun (WGS) entry which is preliminary data.</text>
</comment>
<dbReference type="EC" id="7.1.1.1" evidence="1"/>
<evidence type="ECO:0000256" key="2">
    <source>
        <dbReference type="ARBA" id="ARBA00022857"/>
    </source>
</evidence>
<feature type="transmembrane region" description="Helical" evidence="6">
    <location>
        <begin position="171"/>
        <end position="192"/>
    </location>
</feature>
<feature type="chain" id="PRO_5032747491" description="proton-translocating NAD(P)(+) transhydrogenase" evidence="7">
    <location>
        <begin position="21"/>
        <end position="297"/>
    </location>
</feature>
<keyword evidence="4" id="KW-0520">NAD</keyword>
<evidence type="ECO:0000256" key="7">
    <source>
        <dbReference type="SAM" id="SignalP"/>
    </source>
</evidence>
<dbReference type="GO" id="GO:0050661">
    <property type="term" value="F:NADP binding"/>
    <property type="evidence" value="ECO:0007669"/>
    <property type="project" value="TreeGrafter"/>
</dbReference>
<dbReference type="GO" id="GO:0006740">
    <property type="term" value="P:NADPH regeneration"/>
    <property type="evidence" value="ECO:0007669"/>
    <property type="project" value="TreeGrafter"/>
</dbReference>
<name>A0A813HF93_POLGL</name>
<dbReference type="InterPro" id="IPR034300">
    <property type="entry name" value="PNTB-like"/>
</dbReference>
<keyword evidence="10" id="KW-1185">Reference proteome</keyword>
<evidence type="ECO:0000313" key="9">
    <source>
        <dbReference type="EMBL" id="CAE8636158.1"/>
    </source>
</evidence>
<dbReference type="PANTHER" id="PTHR10160">
    <property type="entry name" value="NAD(P) TRANSHYDROGENASE"/>
    <property type="match status" value="1"/>
</dbReference>
<keyword evidence="7" id="KW-0732">Signal</keyword>
<feature type="non-terminal residue" evidence="9">
    <location>
        <position position="1"/>
    </location>
</feature>
<evidence type="ECO:0000259" key="8">
    <source>
        <dbReference type="Pfam" id="PF02233"/>
    </source>
</evidence>
<comment type="catalytic activity">
    <reaction evidence="5">
        <text>NAD(+) + NADPH + H(+)(in) = NADH + NADP(+) + H(+)(out)</text>
        <dbReference type="Rhea" id="RHEA:47992"/>
        <dbReference type="ChEBI" id="CHEBI:15378"/>
        <dbReference type="ChEBI" id="CHEBI:57540"/>
        <dbReference type="ChEBI" id="CHEBI:57783"/>
        <dbReference type="ChEBI" id="CHEBI:57945"/>
        <dbReference type="ChEBI" id="CHEBI:58349"/>
        <dbReference type="EC" id="7.1.1.1"/>
    </reaction>
</comment>
<evidence type="ECO:0000256" key="4">
    <source>
        <dbReference type="ARBA" id="ARBA00023027"/>
    </source>
</evidence>
<dbReference type="EMBL" id="CAJNNV010031421">
    <property type="protein sequence ID" value="CAE8636158.1"/>
    <property type="molecule type" value="Genomic_DNA"/>
</dbReference>
<keyword evidence="2" id="KW-0521">NADP</keyword>
<keyword evidence="6" id="KW-0812">Transmembrane</keyword>
<sequence>MTRLQVVLLGLSLQLWLTESEVASEPEPAADELQDFDCPCPYGQEPSTGCLKCRQMRCLIGGVAMKRATSQNEWAEQAGKAWSDNCDTYALADPHVSTMVMCSGTASPCGTACVYQPVNCTNLCTAVNIVGGFVISQRMLALFRKAGTQDHSYLMLAPGVLLAVAPFANPALIPATGVASSLMCIGSIGALANMKTAQSGAFIGMSGVAGAVSAALAGMPPAALPHALGLLAAGGVGGIAIGSQVSPIALPQTVAAFHSLVGGAAMVTSIASHMIHPNASTMHLTATVLGDAIGAIT</sequence>
<dbReference type="PANTHER" id="PTHR10160:SF19">
    <property type="entry name" value="PROTON-TRANSLOCATING NAD(P)(+) TRANSHYDROGENASE"/>
    <property type="match status" value="1"/>
</dbReference>
<keyword evidence="6" id="KW-1133">Transmembrane helix</keyword>
<evidence type="ECO:0000256" key="1">
    <source>
        <dbReference type="ARBA" id="ARBA00012943"/>
    </source>
</evidence>
<organism evidence="9 10">
    <name type="scientific">Polarella glacialis</name>
    <name type="common">Dinoflagellate</name>
    <dbReference type="NCBI Taxonomy" id="89957"/>
    <lineage>
        <taxon>Eukaryota</taxon>
        <taxon>Sar</taxon>
        <taxon>Alveolata</taxon>
        <taxon>Dinophyceae</taxon>
        <taxon>Suessiales</taxon>
        <taxon>Suessiaceae</taxon>
        <taxon>Polarella</taxon>
    </lineage>
</organism>
<reference evidence="9" key="1">
    <citation type="submission" date="2021-02" db="EMBL/GenBank/DDBJ databases">
        <authorList>
            <person name="Dougan E. K."/>
            <person name="Rhodes N."/>
            <person name="Thang M."/>
            <person name="Chan C."/>
        </authorList>
    </citation>
    <scope>NUCLEOTIDE SEQUENCE</scope>
</reference>
<evidence type="ECO:0000256" key="6">
    <source>
        <dbReference type="SAM" id="Phobius"/>
    </source>
</evidence>
<gene>
    <name evidence="9" type="ORF">PGLA1383_LOCUS51661</name>
</gene>
<keyword evidence="6" id="KW-0472">Membrane</keyword>
<dbReference type="Pfam" id="PF02233">
    <property type="entry name" value="PNTB"/>
    <property type="match status" value="1"/>
</dbReference>
<feature type="domain" description="NADP transhydrogenase beta-like" evidence="8">
    <location>
        <begin position="177"/>
        <end position="297"/>
    </location>
</feature>
<feature type="transmembrane region" description="Helical" evidence="6">
    <location>
        <begin position="199"/>
        <end position="217"/>
    </location>
</feature>
<dbReference type="GO" id="GO:0008750">
    <property type="term" value="F:proton-translocating NAD(P)+ transhydrogenase activity"/>
    <property type="evidence" value="ECO:0007669"/>
    <property type="project" value="UniProtKB-EC"/>
</dbReference>
<dbReference type="AlphaFoldDB" id="A0A813HF93"/>
<evidence type="ECO:0000256" key="3">
    <source>
        <dbReference type="ARBA" id="ARBA00022967"/>
    </source>
</evidence>
<accession>A0A813HF93</accession>
<dbReference type="GO" id="GO:0005886">
    <property type="term" value="C:plasma membrane"/>
    <property type="evidence" value="ECO:0007669"/>
    <property type="project" value="TreeGrafter"/>
</dbReference>
<protein>
    <recommendedName>
        <fullName evidence="1">proton-translocating NAD(P)(+) transhydrogenase</fullName>
        <ecNumber evidence="1">7.1.1.1</ecNumber>
    </recommendedName>
</protein>
<feature type="transmembrane region" description="Helical" evidence="6">
    <location>
        <begin position="254"/>
        <end position="275"/>
    </location>
</feature>
<evidence type="ECO:0000313" key="10">
    <source>
        <dbReference type="Proteomes" id="UP000654075"/>
    </source>
</evidence>
<feature type="signal peptide" evidence="7">
    <location>
        <begin position="1"/>
        <end position="20"/>
    </location>
</feature>
<feature type="transmembrane region" description="Helical" evidence="6">
    <location>
        <begin position="223"/>
        <end position="242"/>
    </location>
</feature>
<evidence type="ECO:0000256" key="5">
    <source>
        <dbReference type="ARBA" id="ARBA00048202"/>
    </source>
</evidence>
<keyword evidence="3" id="KW-1278">Translocase</keyword>